<comment type="subcellular location">
    <subcellularLocation>
        <location evidence="1">Cell inner membrane</location>
        <topology evidence="1">Multi-pass membrane protein</topology>
    </subcellularLocation>
</comment>
<keyword evidence="4" id="KW-0997">Cell inner membrane</keyword>
<dbReference type="PANTHER" id="PTHR30574">
    <property type="entry name" value="INNER MEMBRANE PROTEIN YEDE"/>
    <property type="match status" value="1"/>
</dbReference>
<evidence type="ECO:0000256" key="5">
    <source>
        <dbReference type="ARBA" id="ARBA00022692"/>
    </source>
</evidence>
<dbReference type="Pfam" id="PF04143">
    <property type="entry name" value="Sulf_transp"/>
    <property type="match status" value="1"/>
</dbReference>
<keyword evidence="7 9" id="KW-0472">Membrane</keyword>
<evidence type="ECO:0000256" key="9">
    <source>
        <dbReference type="SAM" id="Phobius"/>
    </source>
</evidence>
<name>A0ABU1I9I5_9BURK</name>
<feature type="transmembrane region" description="Helical" evidence="9">
    <location>
        <begin position="85"/>
        <end position="103"/>
    </location>
</feature>
<accession>A0ABU1I9I5</accession>
<evidence type="ECO:0000313" key="10">
    <source>
        <dbReference type="EMBL" id="MDR6213785.1"/>
    </source>
</evidence>
<gene>
    <name evidence="10" type="ORF">QE399_001474</name>
</gene>
<comment type="caution">
    <text evidence="10">The sequence shown here is derived from an EMBL/GenBank/DDBJ whole genome shotgun (WGS) entry which is preliminary data.</text>
</comment>
<keyword evidence="11" id="KW-1185">Reference proteome</keyword>
<evidence type="ECO:0000256" key="2">
    <source>
        <dbReference type="ARBA" id="ARBA00022448"/>
    </source>
</evidence>
<organism evidence="10 11">
    <name type="scientific">Paracidovorax wautersii</name>
    <dbReference type="NCBI Taxonomy" id="1177982"/>
    <lineage>
        <taxon>Bacteria</taxon>
        <taxon>Pseudomonadati</taxon>
        <taxon>Pseudomonadota</taxon>
        <taxon>Betaproteobacteria</taxon>
        <taxon>Burkholderiales</taxon>
        <taxon>Comamonadaceae</taxon>
        <taxon>Paracidovorax</taxon>
    </lineage>
</organism>
<dbReference type="Proteomes" id="UP001267710">
    <property type="component" value="Unassembled WGS sequence"/>
</dbReference>
<evidence type="ECO:0000256" key="1">
    <source>
        <dbReference type="ARBA" id="ARBA00004429"/>
    </source>
</evidence>
<dbReference type="RefSeq" id="WP_309827592.1">
    <property type="nucleotide sequence ID" value="NZ_JAVIZX010000001.1"/>
</dbReference>
<comment type="similarity">
    <text evidence="8">Belongs to the TsuA/YedE (TC 9.B.102) family.</text>
</comment>
<keyword evidence="2" id="KW-0813">Transport</keyword>
<evidence type="ECO:0000256" key="8">
    <source>
        <dbReference type="ARBA" id="ARBA00035655"/>
    </source>
</evidence>
<reference evidence="10 11" key="1">
    <citation type="submission" date="2023-08" db="EMBL/GenBank/DDBJ databases">
        <title>Functional and genomic diversity of the sorghum phyllosphere microbiome.</title>
        <authorList>
            <person name="Shade A."/>
        </authorList>
    </citation>
    <scope>NUCLEOTIDE SEQUENCE [LARGE SCALE GENOMIC DNA]</scope>
    <source>
        <strain evidence="10 11">SORGH_AS_0335</strain>
    </source>
</reference>
<feature type="transmembrane region" description="Helical" evidence="9">
    <location>
        <begin position="51"/>
        <end position="73"/>
    </location>
</feature>
<keyword evidence="5 9" id="KW-0812">Transmembrane</keyword>
<sequence>MNALTFTPYSALAGGALIGTAVVLLWWLIGRVAGVSGVAGGLWFGQRGDRAWRIAFVAGLVLGAAAWAAFRAWNGTPLPAPRTGFPVALLVLAGLLVGYGTTLGQGCTSGHGVCGVARGSRRSLAATGTFLAVAVATTFVVRQVLHAA</sequence>
<dbReference type="PANTHER" id="PTHR30574:SF1">
    <property type="entry name" value="SULPHUR TRANSPORT DOMAIN-CONTAINING PROTEIN"/>
    <property type="match status" value="1"/>
</dbReference>
<evidence type="ECO:0000256" key="4">
    <source>
        <dbReference type="ARBA" id="ARBA00022519"/>
    </source>
</evidence>
<feature type="transmembrane region" description="Helical" evidence="9">
    <location>
        <begin position="124"/>
        <end position="145"/>
    </location>
</feature>
<dbReference type="EMBL" id="JAVIZX010000001">
    <property type="protein sequence ID" value="MDR6213785.1"/>
    <property type="molecule type" value="Genomic_DNA"/>
</dbReference>
<proteinExistence type="inferred from homology"/>
<evidence type="ECO:0000256" key="3">
    <source>
        <dbReference type="ARBA" id="ARBA00022475"/>
    </source>
</evidence>
<evidence type="ECO:0000256" key="7">
    <source>
        <dbReference type="ARBA" id="ARBA00023136"/>
    </source>
</evidence>
<protein>
    <submittedName>
        <fullName evidence="10">Membrane protein YedE/YeeE</fullName>
    </submittedName>
</protein>
<feature type="transmembrane region" description="Helical" evidence="9">
    <location>
        <begin position="6"/>
        <end position="30"/>
    </location>
</feature>
<evidence type="ECO:0000256" key="6">
    <source>
        <dbReference type="ARBA" id="ARBA00022989"/>
    </source>
</evidence>
<keyword evidence="6 9" id="KW-1133">Transmembrane helix</keyword>
<evidence type="ECO:0000313" key="11">
    <source>
        <dbReference type="Proteomes" id="UP001267710"/>
    </source>
</evidence>
<keyword evidence="3" id="KW-1003">Cell membrane</keyword>
<dbReference type="InterPro" id="IPR007272">
    <property type="entry name" value="Sulf_transp_TsuA/YedE"/>
</dbReference>